<evidence type="ECO:0000313" key="3">
    <source>
        <dbReference type="Proteomes" id="UP001148838"/>
    </source>
</evidence>
<proteinExistence type="predicted"/>
<organism evidence="2 3">
    <name type="scientific">Periplaneta americana</name>
    <name type="common">American cockroach</name>
    <name type="synonym">Blatta americana</name>
    <dbReference type="NCBI Taxonomy" id="6978"/>
    <lineage>
        <taxon>Eukaryota</taxon>
        <taxon>Metazoa</taxon>
        <taxon>Ecdysozoa</taxon>
        <taxon>Arthropoda</taxon>
        <taxon>Hexapoda</taxon>
        <taxon>Insecta</taxon>
        <taxon>Pterygota</taxon>
        <taxon>Neoptera</taxon>
        <taxon>Polyneoptera</taxon>
        <taxon>Dictyoptera</taxon>
        <taxon>Blattodea</taxon>
        <taxon>Blattoidea</taxon>
        <taxon>Blattidae</taxon>
        <taxon>Blattinae</taxon>
        <taxon>Periplaneta</taxon>
    </lineage>
</organism>
<keyword evidence="3" id="KW-1185">Reference proteome</keyword>
<feature type="compositionally biased region" description="Basic and acidic residues" evidence="1">
    <location>
        <begin position="17"/>
        <end position="37"/>
    </location>
</feature>
<comment type="caution">
    <text evidence="2">The sequence shown here is derived from an EMBL/GenBank/DDBJ whole genome shotgun (WGS) entry which is preliminary data.</text>
</comment>
<dbReference type="Proteomes" id="UP001148838">
    <property type="component" value="Unassembled WGS sequence"/>
</dbReference>
<evidence type="ECO:0000313" key="2">
    <source>
        <dbReference type="EMBL" id="KAJ4437747.1"/>
    </source>
</evidence>
<feature type="region of interest" description="Disordered" evidence="1">
    <location>
        <begin position="1"/>
        <end position="37"/>
    </location>
</feature>
<evidence type="ECO:0000256" key="1">
    <source>
        <dbReference type="SAM" id="MobiDB-lite"/>
    </source>
</evidence>
<name>A0ABQ8SVQ9_PERAM</name>
<accession>A0ABQ8SVQ9</accession>
<gene>
    <name evidence="2" type="ORF">ANN_13685</name>
</gene>
<dbReference type="EMBL" id="JAJSOF020000019">
    <property type="protein sequence ID" value="KAJ4437747.1"/>
    <property type="molecule type" value="Genomic_DNA"/>
</dbReference>
<sequence length="95" mass="11115">MAGLCEGGNEPRNPNLRRRDVMEDVSQRRRRKDTKDRVQLSLEWREDMNGVQFSARETEHSLNHVDEQLEICTMEPETNLPLSMCGTVKTLLRMQ</sequence>
<protein>
    <submittedName>
        <fullName evidence="2">Uncharacterized protein</fullName>
    </submittedName>
</protein>
<reference evidence="2 3" key="1">
    <citation type="journal article" date="2022" name="Allergy">
        <title>Genome assembly and annotation of Periplaneta americana reveal a comprehensive cockroach allergen profile.</title>
        <authorList>
            <person name="Wang L."/>
            <person name="Xiong Q."/>
            <person name="Saelim N."/>
            <person name="Wang L."/>
            <person name="Nong W."/>
            <person name="Wan A.T."/>
            <person name="Shi M."/>
            <person name="Liu X."/>
            <person name="Cao Q."/>
            <person name="Hui J.H.L."/>
            <person name="Sookrung N."/>
            <person name="Leung T.F."/>
            <person name="Tungtrongchitr A."/>
            <person name="Tsui S.K.W."/>
        </authorList>
    </citation>
    <scope>NUCLEOTIDE SEQUENCE [LARGE SCALE GENOMIC DNA]</scope>
    <source>
        <strain evidence="2">PWHHKU_190912</strain>
    </source>
</reference>